<evidence type="ECO:0000256" key="3">
    <source>
        <dbReference type="SAM" id="SignalP"/>
    </source>
</evidence>
<reference evidence="4 5" key="1">
    <citation type="submission" date="2019-03" db="EMBL/GenBank/DDBJ databases">
        <title>Cellulosimicrobium funkei JCM14302 Assembly.</title>
        <authorList>
            <person name="Dou T."/>
        </authorList>
    </citation>
    <scope>NUCLEOTIDE SEQUENCE [LARGE SCALE GENOMIC DNA]</scope>
    <source>
        <strain evidence="4 5">JCM 14302</strain>
    </source>
</reference>
<protein>
    <recommendedName>
        <fullName evidence="6">Gram-positive cocci surface proteins LPxTG domain-containing protein</fullName>
    </recommendedName>
</protein>
<feature type="transmembrane region" description="Helical" evidence="2">
    <location>
        <begin position="202"/>
        <end position="221"/>
    </location>
</feature>
<evidence type="ECO:0000313" key="5">
    <source>
        <dbReference type="Proteomes" id="UP000298003"/>
    </source>
</evidence>
<keyword evidence="2" id="KW-0472">Membrane</keyword>
<keyword evidence="5" id="KW-1185">Reference proteome</keyword>
<feature type="chain" id="PRO_5039105835" description="Gram-positive cocci surface proteins LPxTG domain-containing protein" evidence="3">
    <location>
        <begin position="23"/>
        <end position="231"/>
    </location>
</feature>
<name>A0A4Y8R0E4_9MICO</name>
<gene>
    <name evidence="4" type="ORF">E1O70_13890</name>
</gene>
<evidence type="ECO:0000313" key="4">
    <source>
        <dbReference type="EMBL" id="TFF07767.1"/>
    </source>
</evidence>
<dbReference type="EMBL" id="SOZH01000008">
    <property type="protein sequence ID" value="TFF07767.1"/>
    <property type="molecule type" value="Genomic_DNA"/>
</dbReference>
<evidence type="ECO:0000256" key="2">
    <source>
        <dbReference type="SAM" id="Phobius"/>
    </source>
</evidence>
<sequence length="231" mass="21945">MTTTTRRLLAALVLAGSLVVPAGTAGATTPTTIPAAAAAPAATPVAISVTDPADGVRVSVEITERAAPTAPRVAVVGSGPFVVGGRLELRGTGLAPHSVHEVWLESDPVLLGTVTTDAAGAFLFVATIPAGTTPGEHHVRLVPTAGGADVVSEPFLVLAAPGEPHEPGTTPSAGPGRAGGSGGAAAGGGPGSSRPGLATTGAGLGLAAALAGAAVLAGAALRRRAGRDGAA</sequence>
<keyword evidence="2" id="KW-1133">Transmembrane helix</keyword>
<evidence type="ECO:0000256" key="1">
    <source>
        <dbReference type="SAM" id="MobiDB-lite"/>
    </source>
</evidence>
<accession>A0A4Y8R0E4</accession>
<keyword evidence="3" id="KW-0732">Signal</keyword>
<dbReference type="RefSeq" id="WP_061269155.1">
    <property type="nucleotide sequence ID" value="NZ_SOZH01000008.1"/>
</dbReference>
<evidence type="ECO:0008006" key="6">
    <source>
        <dbReference type="Google" id="ProtNLM"/>
    </source>
</evidence>
<proteinExistence type="predicted"/>
<feature type="signal peptide" evidence="3">
    <location>
        <begin position="1"/>
        <end position="22"/>
    </location>
</feature>
<organism evidence="4 5">
    <name type="scientific">Cellulosimicrobium funkei</name>
    <dbReference type="NCBI Taxonomy" id="264251"/>
    <lineage>
        <taxon>Bacteria</taxon>
        <taxon>Bacillati</taxon>
        <taxon>Actinomycetota</taxon>
        <taxon>Actinomycetes</taxon>
        <taxon>Micrococcales</taxon>
        <taxon>Promicromonosporaceae</taxon>
        <taxon>Cellulosimicrobium</taxon>
    </lineage>
</organism>
<dbReference type="AlphaFoldDB" id="A0A4Y8R0E4"/>
<dbReference type="GeneID" id="95685586"/>
<keyword evidence="2" id="KW-0812">Transmembrane</keyword>
<feature type="region of interest" description="Disordered" evidence="1">
    <location>
        <begin position="160"/>
        <end position="199"/>
    </location>
</feature>
<comment type="caution">
    <text evidence="4">The sequence shown here is derived from an EMBL/GenBank/DDBJ whole genome shotgun (WGS) entry which is preliminary data.</text>
</comment>
<dbReference type="Proteomes" id="UP000298003">
    <property type="component" value="Unassembled WGS sequence"/>
</dbReference>
<feature type="compositionally biased region" description="Gly residues" evidence="1">
    <location>
        <begin position="176"/>
        <end position="191"/>
    </location>
</feature>